<protein>
    <submittedName>
        <fullName evidence="1">Uncharacterized protein</fullName>
    </submittedName>
</protein>
<evidence type="ECO:0000313" key="2">
    <source>
        <dbReference type="Proteomes" id="UP001150581"/>
    </source>
</evidence>
<comment type="caution">
    <text evidence="1">The sequence shown here is derived from an EMBL/GenBank/DDBJ whole genome shotgun (WGS) entry which is preliminary data.</text>
</comment>
<keyword evidence="2" id="KW-1185">Reference proteome</keyword>
<reference evidence="1" key="1">
    <citation type="submission" date="2022-07" db="EMBL/GenBank/DDBJ databases">
        <title>Phylogenomic reconstructions and comparative analyses of Kickxellomycotina fungi.</title>
        <authorList>
            <person name="Reynolds N.K."/>
            <person name="Stajich J.E."/>
            <person name="Barry K."/>
            <person name="Grigoriev I.V."/>
            <person name="Crous P."/>
            <person name="Smith M.E."/>
        </authorList>
    </citation>
    <scope>NUCLEOTIDE SEQUENCE</scope>
    <source>
        <strain evidence="1">Benny 63K</strain>
    </source>
</reference>
<name>A0ACC1IWP7_9FUNG</name>
<proteinExistence type="predicted"/>
<dbReference type="EMBL" id="JANBPG010000003">
    <property type="protein sequence ID" value="KAJ1902251.1"/>
    <property type="molecule type" value="Genomic_DNA"/>
</dbReference>
<evidence type="ECO:0000313" key="1">
    <source>
        <dbReference type="EMBL" id="KAJ1902251.1"/>
    </source>
</evidence>
<gene>
    <name evidence="1" type="ORF">LPJ66_000138</name>
</gene>
<dbReference type="Proteomes" id="UP001150581">
    <property type="component" value="Unassembled WGS sequence"/>
</dbReference>
<accession>A0ACC1IWP7</accession>
<organism evidence="1 2">
    <name type="scientific">Kickxella alabastrina</name>
    <dbReference type="NCBI Taxonomy" id="61397"/>
    <lineage>
        <taxon>Eukaryota</taxon>
        <taxon>Fungi</taxon>
        <taxon>Fungi incertae sedis</taxon>
        <taxon>Zoopagomycota</taxon>
        <taxon>Kickxellomycotina</taxon>
        <taxon>Kickxellomycetes</taxon>
        <taxon>Kickxellales</taxon>
        <taxon>Kickxellaceae</taxon>
        <taxon>Kickxella</taxon>
    </lineage>
</organism>
<sequence>MDSIQSRHLLLLHQTDLSSAPSQKHIDALRAAVDRTTEELTVFISLNNIPHVDKVKGWSLMQRRIADLYAVAMGRALRNKSAVSVDIVPADFCAYSVDDMAEFKGSTTLVAAGDDGDDLVCPAWWPEEMRSAKLATDPQTQFTCTPSTTQTTSRAPLPWTTHRHVAVGGTFDHLHTGHKILLTATALAATHRIVCGISADALLENKKHKEFLQSYRTRERNVLMFLRKIRKDIIVELVPIADPYGPTATDSTIGALVVSQETLGGSSVLNVRRKENGMVPMELMPVDLITTSAGGKGSSSGDAAADLDEECGAAVSSENTALKVSSTAIRAALAERRLTEIQR</sequence>